<dbReference type="InterPro" id="IPR019223">
    <property type="entry name" value="DUF2147"/>
</dbReference>
<evidence type="ECO:0000256" key="1">
    <source>
        <dbReference type="SAM" id="SignalP"/>
    </source>
</evidence>
<sequence>MKITRILSAAILGSALLALPVLAAEPIVGNWKTASGETAVIATCGGNFCITVKTGKHAGKKIGTLSGAGESYTGEVTDPDNDKTYSGSAAVAGNQLKLKGCVLKVLCKSQTWSRL</sequence>
<dbReference type="PANTHER" id="PTHR36919">
    <property type="entry name" value="BLR1215 PROTEIN"/>
    <property type="match status" value="1"/>
</dbReference>
<feature type="domain" description="DUF2147" evidence="2">
    <location>
        <begin position="66"/>
        <end position="114"/>
    </location>
</feature>
<dbReference type="EMBL" id="JAJOZR010000023">
    <property type="protein sequence ID" value="MCD7111855.1"/>
    <property type="molecule type" value="Genomic_DNA"/>
</dbReference>
<proteinExistence type="predicted"/>
<gene>
    <name evidence="3" type="ORF">LRX75_22770</name>
</gene>
<dbReference type="AlphaFoldDB" id="A0A9X1NV68"/>
<keyword evidence="4" id="KW-1185">Reference proteome</keyword>
<feature type="chain" id="PRO_5040974176" evidence="1">
    <location>
        <begin position="24"/>
        <end position="115"/>
    </location>
</feature>
<name>A0A9X1NV68_9HYPH</name>
<feature type="signal peptide" evidence="1">
    <location>
        <begin position="1"/>
        <end position="23"/>
    </location>
</feature>
<keyword evidence="1" id="KW-0732">Signal</keyword>
<dbReference type="Proteomes" id="UP001139089">
    <property type="component" value="Unassembled WGS sequence"/>
</dbReference>
<dbReference type="Pfam" id="PF09917">
    <property type="entry name" value="DUF2147"/>
    <property type="match status" value="1"/>
</dbReference>
<protein>
    <submittedName>
        <fullName evidence="3">DUF2147 domain-containing protein</fullName>
    </submittedName>
</protein>
<comment type="caution">
    <text evidence="3">The sequence shown here is derived from an EMBL/GenBank/DDBJ whole genome shotgun (WGS) entry which is preliminary data.</text>
</comment>
<evidence type="ECO:0000313" key="4">
    <source>
        <dbReference type="Proteomes" id="UP001139089"/>
    </source>
</evidence>
<dbReference type="RefSeq" id="WP_231816871.1">
    <property type="nucleotide sequence ID" value="NZ_JAJOZR010000023.1"/>
</dbReference>
<dbReference type="PANTHER" id="PTHR36919:SF2">
    <property type="entry name" value="BLL6627 PROTEIN"/>
    <property type="match status" value="1"/>
</dbReference>
<dbReference type="Gene3D" id="2.40.128.520">
    <property type="match status" value="1"/>
</dbReference>
<evidence type="ECO:0000259" key="2">
    <source>
        <dbReference type="Pfam" id="PF09917"/>
    </source>
</evidence>
<organism evidence="3 4">
    <name type="scientific">Rhizobium quercicola</name>
    <dbReference type="NCBI Taxonomy" id="2901226"/>
    <lineage>
        <taxon>Bacteria</taxon>
        <taxon>Pseudomonadati</taxon>
        <taxon>Pseudomonadota</taxon>
        <taxon>Alphaproteobacteria</taxon>
        <taxon>Hyphomicrobiales</taxon>
        <taxon>Rhizobiaceae</taxon>
        <taxon>Rhizobium/Agrobacterium group</taxon>
        <taxon>Rhizobium</taxon>
    </lineage>
</organism>
<accession>A0A9X1NV68</accession>
<reference evidence="3" key="1">
    <citation type="submission" date="2021-12" db="EMBL/GenBank/DDBJ databases">
        <authorList>
            <person name="Li Y."/>
        </authorList>
    </citation>
    <scope>NUCLEOTIDE SEQUENCE</scope>
    <source>
        <strain evidence="3">DKSPLA3</strain>
    </source>
</reference>
<evidence type="ECO:0000313" key="3">
    <source>
        <dbReference type="EMBL" id="MCD7111855.1"/>
    </source>
</evidence>